<dbReference type="EMBL" id="SMGK01000003">
    <property type="protein sequence ID" value="TCK72668.1"/>
    <property type="molecule type" value="Genomic_DNA"/>
</dbReference>
<protein>
    <submittedName>
        <fullName evidence="2">Uncharacterized protein</fullName>
    </submittedName>
</protein>
<evidence type="ECO:0000256" key="1">
    <source>
        <dbReference type="SAM" id="MobiDB-lite"/>
    </source>
</evidence>
<evidence type="ECO:0000313" key="2">
    <source>
        <dbReference type="EMBL" id="TCK72668.1"/>
    </source>
</evidence>
<reference evidence="2 3" key="1">
    <citation type="submission" date="2019-03" db="EMBL/GenBank/DDBJ databases">
        <title>Genomic Encyclopedia of Type Strains, Phase IV (KMG-IV): sequencing the most valuable type-strain genomes for metagenomic binning, comparative biology and taxonomic classification.</title>
        <authorList>
            <person name="Goeker M."/>
        </authorList>
    </citation>
    <scope>NUCLEOTIDE SEQUENCE [LARGE SCALE GENOMIC DNA]</scope>
    <source>
        <strain evidence="2 3">DSM 103428</strain>
    </source>
</reference>
<dbReference type="RefSeq" id="WP_131996324.1">
    <property type="nucleotide sequence ID" value="NZ_SMGK01000003.1"/>
</dbReference>
<comment type="caution">
    <text evidence="2">The sequence shown here is derived from an EMBL/GenBank/DDBJ whole genome shotgun (WGS) entry which is preliminary data.</text>
</comment>
<proteinExistence type="predicted"/>
<dbReference type="Proteomes" id="UP000295210">
    <property type="component" value="Unassembled WGS sequence"/>
</dbReference>
<sequence length="126" mass="14736">MEDNPENPYPPTVLVAYATATLVDGASFELLPFLDEYDVKSKFTSLLESWAESGFLLRGQRVYPWHQVRHVEVSRVVEMSEQDAHQRILDWEKAEFSEQQHNFWRMKRSMEKADEKSEGNQPPSHP</sequence>
<name>A0A4R1L3P1_9BACT</name>
<evidence type="ECO:0000313" key="3">
    <source>
        <dbReference type="Proteomes" id="UP000295210"/>
    </source>
</evidence>
<dbReference type="AlphaFoldDB" id="A0A4R1L3P1"/>
<feature type="compositionally biased region" description="Basic and acidic residues" evidence="1">
    <location>
        <begin position="108"/>
        <end position="118"/>
    </location>
</feature>
<dbReference type="OrthoDB" id="123165at2"/>
<accession>A0A4R1L3P1</accession>
<keyword evidence="3" id="KW-1185">Reference proteome</keyword>
<gene>
    <name evidence="2" type="ORF">C7378_2255</name>
</gene>
<feature type="region of interest" description="Disordered" evidence="1">
    <location>
        <begin position="107"/>
        <end position="126"/>
    </location>
</feature>
<organism evidence="2 3">
    <name type="scientific">Acidipila rosea</name>
    <dbReference type="NCBI Taxonomy" id="768535"/>
    <lineage>
        <taxon>Bacteria</taxon>
        <taxon>Pseudomonadati</taxon>
        <taxon>Acidobacteriota</taxon>
        <taxon>Terriglobia</taxon>
        <taxon>Terriglobales</taxon>
        <taxon>Acidobacteriaceae</taxon>
        <taxon>Acidipila</taxon>
    </lineage>
</organism>